<reference evidence="8 9" key="1">
    <citation type="submission" date="2014-01" db="EMBL/GenBank/DDBJ databases">
        <authorList>
            <person name="Zelazny A."/>
            <person name="Olivier K."/>
            <person name="Sampaio E.P."/>
            <person name="Holland S.M."/>
            <person name="Tallon L.J."/>
            <person name="Sadzewicz L.K."/>
            <person name="Sengamalay N."/>
            <person name="Fraser C.M."/>
            <person name="Hine E."/>
            <person name="Shefchek K.A."/>
            <person name="Das S.P."/>
            <person name="Shallom S.J."/>
            <person name="Agrawal S."/>
            <person name="Tettelin H."/>
        </authorList>
    </citation>
    <scope>NUCLEOTIDE SEQUENCE [LARGE SCALE GENOMIC DNA]</scope>
    <source>
        <strain evidence="8 9">MAB_030201_1075</strain>
    </source>
</reference>
<dbReference type="Proteomes" id="UP000019854">
    <property type="component" value="Unassembled WGS sequence"/>
</dbReference>
<feature type="transmembrane region" description="Helical" evidence="7">
    <location>
        <begin position="374"/>
        <end position="391"/>
    </location>
</feature>
<evidence type="ECO:0000256" key="6">
    <source>
        <dbReference type="SAM" id="MobiDB-lite"/>
    </source>
</evidence>
<dbReference type="CDD" id="cd06173">
    <property type="entry name" value="MFS_MefA_like"/>
    <property type="match status" value="1"/>
</dbReference>
<dbReference type="AlphaFoldDB" id="A0A829PHJ2"/>
<evidence type="ECO:0000256" key="5">
    <source>
        <dbReference type="ARBA" id="ARBA00023136"/>
    </source>
</evidence>
<proteinExistence type="predicted"/>
<comment type="caution">
    <text evidence="8">The sequence shown here is derived from an EMBL/GenBank/DDBJ whole genome shotgun (WGS) entry which is preliminary data.</text>
</comment>
<sequence length="466" mass="48608">MTARHSPLSLWRAIHDLPDFGRLVWVRLLTQFSDGLFQAGLAGALLFNPEREAEPWAIAGAFAVLFLPYSAIGPFAGALLDRWDRRAVLICANLIRVLLVALVGFELAFSADDVVLLLGALIVNGVTRFVTSGLSAALPHVVPRDQVATMNSVATAVGATATFIGANFMLMLRAAFGAGDLGSATVIFLVIVPTTAAAWVASGFPGDRLGPDDSVRAVHGSAFYAVATGWLHGARTIVGTPSVFDALIGLAAHRMVFGVNTLLVLVLVRSNESVFAGIGAAALFLACTGIGSFLGTVSTPALLRRFGRGRTLGMALGGAVVLQLIASGLYIPILLASAFGLGMAGQVIKLCADVGMQTDVDDALRGHVFAVQDSLFWVTFTGAMAVGAAFITHAHWLAFSGAMIYLAGLIVHMTRTLWPSTLDTGSLPNAGSLPTQPNAGSLPTQPNAGSLPTQPNPEGQARDLDR</sequence>
<feature type="compositionally biased region" description="Polar residues" evidence="6">
    <location>
        <begin position="428"/>
        <end position="457"/>
    </location>
</feature>
<evidence type="ECO:0000256" key="4">
    <source>
        <dbReference type="ARBA" id="ARBA00022989"/>
    </source>
</evidence>
<feature type="transmembrane region" description="Helical" evidence="7">
    <location>
        <begin position="56"/>
        <end position="80"/>
    </location>
</feature>
<dbReference type="Pfam" id="PF07690">
    <property type="entry name" value="MFS_1"/>
    <property type="match status" value="1"/>
</dbReference>
<evidence type="ECO:0000256" key="7">
    <source>
        <dbReference type="SAM" id="Phobius"/>
    </source>
</evidence>
<dbReference type="InterPro" id="IPR036259">
    <property type="entry name" value="MFS_trans_sf"/>
</dbReference>
<feature type="transmembrane region" description="Helical" evidence="7">
    <location>
        <begin position="246"/>
        <end position="267"/>
    </location>
</feature>
<comment type="subcellular location">
    <subcellularLocation>
        <location evidence="1">Cell membrane</location>
        <topology evidence="1">Multi-pass membrane protein</topology>
    </subcellularLocation>
</comment>
<dbReference type="GO" id="GO:0022857">
    <property type="term" value="F:transmembrane transporter activity"/>
    <property type="evidence" value="ECO:0007669"/>
    <property type="project" value="InterPro"/>
</dbReference>
<dbReference type="GO" id="GO:0005886">
    <property type="term" value="C:plasma membrane"/>
    <property type="evidence" value="ECO:0007669"/>
    <property type="project" value="UniProtKB-SubCell"/>
</dbReference>
<feature type="transmembrane region" description="Helical" evidence="7">
    <location>
        <begin position="181"/>
        <end position="202"/>
    </location>
</feature>
<gene>
    <name evidence="8" type="ORF">L829_0613</name>
</gene>
<dbReference type="EMBL" id="JAOX01000001">
    <property type="protein sequence ID" value="ETZ87075.1"/>
    <property type="molecule type" value="Genomic_DNA"/>
</dbReference>
<keyword evidence="2" id="KW-1003">Cell membrane</keyword>
<organism evidence="8 9">
    <name type="scientific">Mycobacteroides abscessus MAB_030201_1075</name>
    <dbReference type="NCBI Taxonomy" id="1335410"/>
    <lineage>
        <taxon>Bacteria</taxon>
        <taxon>Bacillati</taxon>
        <taxon>Actinomycetota</taxon>
        <taxon>Actinomycetes</taxon>
        <taxon>Mycobacteriales</taxon>
        <taxon>Mycobacteriaceae</taxon>
        <taxon>Mycobacteroides</taxon>
        <taxon>Mycobacteroides abscessus</taxon>
    </lineage>
</organism>
<keyword evidence="4 7" id="KW-1133">Transmembrane helix</keyword>
<evidence type="ECO:0000313" key="8">
    <source>
        <dbReference type="EMBL" id="ETZ87075.1"/>
    </source>
</evidence>
<dbReference type="InterPro" id="IPR011701">
    <property type="entry name" value="MFS"/>
</dbReference>
<evidence type="ECO:0000256" key="1">
    <source>
        <dbReference type="ARBA" id="ARBA00004651"/>
    </source>
</evidence>
<dbReference type="Gene3D" id="1.20.1250.20">
    <property type="entry name" value="MFS general substrate transporter like domains"/>
    <property type="match status" value="1"/>
</dbReference>
<dbReference type="PANTHER" id="PTHR23513">
    <property type="entry name" value="INTEGRAL MEMBRANE EFFLUX PROTEIN-RELATED"/>
    <property type="match status" value="1"/>
</dbReference>
<feature type="transmembrane region" description="Helical" evidence="7">
    <location>
        <begin position="87"/>
        <end position="109"/>
    </location>
</feature>
<keyword evidence="3 7" id="KW-0812">Transmembrane</keyword>
<protein>
    <submittedName>
        <fullName evidence="8">Major Facilitator Superfamily protein</fullName>
    </submittedName>
</protein>
<feature type="transmembrane region" description="Helical" evidence="7">
    <location>
        <begin position="314"/>
        <end position="339"/>
    </location>
</feature>
<accession>A0A829PHJ2</accession>
<dbReference type="PANTHER" id="PTHR23513:SF17">
    <property type="entry name" value="MEMBRANE PROTEIN"/>
    <property type="match status" value="1"/>
</dbReference>
<evidence type="ECO:0000256" key="3">
    <source>
        <dbReference type="ARBA" id="ARBA00022692"/>
    </source>
</evidence>
<feature type="transmembrane region" description="Helical" evidence="7">
    <location>
        <begin position="274"/>
        <end position="294"/>
    </location>
</feature>
<name>A0A829PHJ2_9MYCO</name>
<keyword evidence="5 7" id="KW-0472">Membrane</keyword>
<dbReference type="SUPFAM" id="SSF103473">
    <property type="entry name" value="MFS general substrate transporter"/>
    <property type="match status" value="1"/>
</dbReference>
<evidence type="ECO:0000256" key="2">
    <source>
        <dbReference type="ARBA" id="ARBA00022475"/>
    </source>
</evidence>
<evidence type="ECO:0000313" key="9">
    <source>
        <dbReference type="Proteomes" id="UP000019854"/>
    </source>
</evidence>
<feature type="region of interest" description="Disordered" evidence="6">
    <location>
        <begin position="428"/>
        <end position="466"/>
    </location>
</feature>
<feature type="transmembrane region" description="Helical" evidence="7">
    <location>
        <begin position="153"/>
        <end position="175"/>
    </location>
</feature>